<sequence length="177" mass="20618">MSSTELPKAADYNAFFNSVLRRLRFALSLDDNATISIFKLVDYKMEEEYLHGMMKKEEETGFIPCRDKVLALFLDGLIIKRRGKQDNPNAKPIKVLSGSDRLSNNDILRKIRIAMSYREEDMMAILRLAEFNVGKSELTALFRNTDHRSYRPCQDQMLRNFLQGMVIKYRPDAKNKK</sequence>
<dbReference type="PANTHER" id="PTHR37805:SF1">
    <property type="entry name" value="CYTOPLASMIC PROTEIN"/>
    <property type="match status" value="1"/>
</dbReference>
<organism evidence="1 2">
    <name type="scientific">Glaciecola punicea ACAM 611</name>
    <dbReference type="NCBI Taxonomy" id="1121923"/>
    <lineage>
        <taxon>Bacteria</taxon>
        <taxon>Pseudomonadati</taxon>
        <taxon>Pseudomonadota</taxon>
        <taxon>Gammaproteobacteria</taxon>
        <taxon>Alteromonadales</taxon>
        <taxon>Alteromonadaceae</taxon>
        <taxon>Glaciecola</taxon>
    </lineage>
</organism>
<keyword evidence="2" id="KW-1185">Reference proteome</keyword>
<evidence type="ECO:0008006" key="3">
    <source>
        <dbReference type="Google" id="ProtNLM"/>
    </source>
</evidence>
<reference evidence="1 2" key="2">
    <citation type="journal article" date="2017" name="Antonie Van Leeuwenhoek">
        <title>Rhizobium rhizosphaerae sp. nov., a novel species isolated from rice rhizosphere.</title>
        <authorList>
            <person name="Zhao J.J."/>
            <person name="Zhang J."/>
            <person name="Zhang R.J."/>
            <person name="Zhang C.W."/>
            <person name="Yin H.Q."/>
            <person name="Zhang X.X."/>
        </authorList>
    </citation>
    <scope>NUCLEOTIDE SEQUENCE [LARGE SCALE GENOMIC DNA]</scope>
    <source>
        <strain evidence="1 2">ACAM 611</strain>
    </source>
</reference>
<dbReference type="AlphaFoldDB" id="H5TDF5"/>
<proteinExistence type="predicted"/>
<reference evidence="1 2" key="1">
    <citation type="journal article" date="2012" name="J. Bacteriol.">
        <title>Genome sequence of proteorhodopsin-containing sea ice bacterium Glaciecola punicea ACAM 611T.</title>
        <authorList>
            <person name="Qin Q.-L."/>
            <person name="Xie B.-B."/>
            <person name="Shu Y.-L."/>
            <person name="Rong J.-C."/>
            <person name="Zhao D.-L."/>
            <person name="Zhang X.-Y."/>
            <person name="Chen X.-L."/>
            <person name="Zhou B.-C."/>
            <person name="Zhanga Y.-Z."/>
        </authorList>
    </citation>
    <scope>NUCLEOTIDE SEQUENCE [LARGE SCALE GENOMIC DNA]</scope>
    <source>
        <strain evidence="1 2">ACAM 611</strain>
    </source>
</reference>
<evidence type="ECO:0000313" key="1">
    <source>
        <dbReference type="EMBL" id="GAB56332.1"/>
    </source>
</evidence>
<dbReference type="STRING" id="56804.BAE46_04945"/>
<dbReference type="PANTHER" id="PTHR37805">
    <property type="entry name" value="CYTOPLASMIC PROTEIN-RELATED"/>
    <property type="match status" value="1"/>
</dbReference>
<dbReference type="EMBL" id="BAET01000028">
    <property type="protein sequence ID" value="GAB56332.1"/>
    <property type="molecule type" value="Genomic_DNA"/>
</dbReference>
<evidence type="ECO:0000313" key="2">
    <source>
        <dbReference type="Proteomes" id="UP000053586"/>
    </source>
</evidence>
<dbReference type="Pfam" id="PF07308">
    <property type="entry name" value="DUF1456"/>
    <property type="match status" value="2"/>
</dbReference>
<dbReference type="InterPro" id="IPR009921">
    <property type="entry name" value="YehS-like"/>
</dbReference>
<dbReference type="eggNOG" id="COG4807">
    <property type="taxonomic scope" value="Bacteria"/>
</dbReference>
<dbReference type="OrthoDB" id="9788465at2"/>
<dbReference type="RefSeq" id="WP_006006372.1">
    <property type="nucleotide sequence ID" value="NZ_BAET01000028.1"/>
</dbReference>
<name>H5TDF5_9ALTE</name>
<accession>H5TDF5</accession>
<comment type="caution">
    <text evidence="1">The sequence shown here is derived from an EMBL/GenBank/DDBJ whole genome shotgun (WGS) entry which is preliminary data.</text>
</comment>
<gene>
    <name evidence="1" type="ORF">GPUN_2217</name>
</gene>
<dbReference type="Proteomes" id="UP000053586">
    <property type="component" value="Unassembled WGS sequence"/>
</dbReference>
<protein>
    <recommendedName>
        <fullName evidence="3">DUF1456 family protein</fullName>
    </recommendedName>
</protein>